<proteinExistence type="predicted"/>
<name>A0A2P2J690_RHIMU</name>
<dbReference type="Gene3D" id="6.10.140.2220">
    <property type="match status" value="1"/>
</dbReference>
<feature type="domain" description="SET" evidence="1">
    <location>
        <begin position="45"/>
        <end position="296"/>
    </location>
</feature>
<dbReference type="PROSITE" id="PS50280">
    <property type="entry name" value="SET"/>
    <property type="match status" value="1"/>
</dbReference>
<evidence type="ECO:0000313" key="2">
    <source>
        <dbReference type="EMBL" id="MBW88990.1"/>
    </source>
</evidence>
<dbReference type="InterPro" id="IPR001214">
    <property type="entry name" value="SET_dom"/>
</dbReference>
<dbReference type="GO" id="GO:0008168">
    <property type="term" value="F:methyltransferase activity"/>
    <property type="evidence" value="ECO:0007669"/>
    <property type="project" value="UniProtKB-KW"/>
</dbReference>
<dbReference type="Gene3D" id="1.10.220.160">
    <property type="match status" value="1"/>
</dbReference>
<evidence type="ECO:0000259" key="1">
    <source>
        <dbReference type="PROSITE" id="PS50280"/>
    </source>
</evidence>
<dbReference type="GO" id="GO:0032259">
    <property type="term" value="P:methylation"/>
    <property type="evidence" value="ECO:0007669"/>
    <property type="project" value="UniProtKB-KW"/>
</dbReference>
<keyword evidence="2" id="KW-0808">Transferase</keyword>
<reference evidence="2" key="1">
    <citation type="submission" date="2018-02" db="EMBL/GenBank/DDBJ databases">
        <title>Rhizophora mucronata_Transcriptome.</title>
        <authorList>
            <person name="Meera S.P."/>
            <person name="Sreeshan A."/>
            <person name="Augustine A."/>
        </authorList>
    </citation>
    <scope>NUCLEOTIDE SEQUENCE</scope>
    <source>
        <tissue evidence="2">Leaf</tissue>
    </source>
</reference>
<dbReference type="GO" id="GO:0005634">
    <property type="term" value="C:nucleus"/>
    <property type="evidence" value="ECO:0007669"/>
    <property type="project" value="TreeGrafter"/>
</dbReference>
<dbReference type="AlphaFoldDB" id="A0A2P2J690"/>
<dbReference type="Gene3D" id="2.170.270.10">
    <property type="entry name" value="SET domain"/>
    <property type="match status" value="1"/>
</dbReference>
<dbReference type="PANTHER" id="PTHR12197:SF298">
    <property type="entry name" value="HISTONE-LYSINE N-METHYLTRANSFERASE ATXR4"/>
    <property type="match status" value="1"/>
</dbReference>
<sequence length="308" mass="34333">MLPLVNYSRWLSFLKNRRSLNAQFTAFSFATVAPEKEKPTRPAPPPIRVAITESAGRGVFATRRIGAGDLIHTAKPVVAHPSLSSINTVCYFCLKKLNSTESQGHNVAFCSQGCEANAMVFYDVQRKAYWSGFDDYCQTQGLKYPLLVKRLACAVISGAASAEILDILQPANLSHEMILQMEEGFNLLRNGFVKGNFNGEQMAFLTNQWYNGVLARIRINAFRIELAMGQYEDLLSSAAACVEAESAVGNAVYMLPSFYNHDCDPNAHIIWLENAVARLKALRDVEAENVYLTCMRWMNLSSVANDRR</sequence>
<dbReference type="EMBL" id="GGEC01008507">
    <property type="protein sequence ID" value="MBW88990.1"/>
    <property type="molecule type" value="Transcribed_RNA"/>
</dbReference>
<accession>A0A2P2J690</accession>
<protein>
    <submittedName>
        <fullName evidence="2">Histone-lysine N-methyltransferase ATXR4 isoform X2</fullName>
    </submittedName>
</protein>
<dbReference type="InterPro" id="IPR046341">
    <property type="entry name" value="SET_dom_sf"/>
</dbReference>
<dbReference type="InterPro" id="IPR050869">
    <property type="entry name" value="H3K4_H4K5_MeTrfase"/>
</dbReference>
<keyword evidence="2" id="KW-0489">Methyltransferase</keyword>
<dbReference type="PANTHER" id="PTHR12197">
    <property type="entry name" value="HISTONE-LYSINE N-METHYLTRANSFERASE SMYD"/>
    <property type="match status" value="1"/>
</dbReference>
<organism evidence="2">
    <name type="scientific">Rhizophora mucronata</name>
    <name type="common">Asiatic mangrove</name>
    <dbReference type="NCBI Taxonomy" id="61149"/>
    <lineage>
        <taxon>Eukaryota</taxon>
        <taxon>Viridiplantae</taxon>
        <taxon>Streptophyta</taxon>
        <taxon>Embryophyta</taxon>
        <taxon>Tracheophyta</taxon>
        <taxon>Spermatophyta</taxon>
        <taxon>Magnoliopsida</taxon>
        <taxon>eudicotyledons</taxon>
        <taxon>Gunneridae</taxon>
        <taxon>Pentapetalae</taxon>
        <taxon>rosids</taxon>
        <taxon>fabids</taxon>
        <taxon>Malpighiales</taxon>
        <taxon>Rhizophoraceae</taxon>
        <taxon>Rhizophora</taxon>
    </lineage>
</organism>
<dbReference type="SUPFAM" id="SSF82199">
    <property type="entry name" value="SET domain"/>
    <property type="match status" value="1"/>
</dbReference>